<evidence type="ECO:0000313" key="2">
    <source>
        <dbReference type="Proteomes" id="UP001595791"/>
    </source>
</evidence>
<proteinExistence type="predicted"/>
<name>A0ABV8MI14_9NEIS</name>
<dbReference type="RefSeq" id="WP_378159805.1">
    <property type="nucleotide sequence ID" value="NZ_JBHSBU010000001.1"/>
</dbReference>
<organism evidence="1 2">
    <name type="scientific">Chitinimonas lacunae</name>
    <dbReference type="NCBI Taxonomy" id="1963018"/>
    <lineage>
        <taxon>Bacteria</taxon>
        <taxon>Pseudomonadati</taxon>
        <taxon>Pseudomonadota</taxon>
        <taxon>Betaproteobacteria</taxon>
        <taxon>Neisseriales</taxon>
        <taxon>Chitinibacteraceae</taxon>
        <taxon>Chitinimonas</taxon>
    </lineage>
</organism>
<dbReference type="EMBL" id="JBHSBU010000001">
    <property type="protein sequence ID" value="MFC4157794.1"/>
    <property type="molecule type" value="Genomic_DNA"/>
</dbReference>
<comment type="caution">
    <text evidence="1">The sequence shown here is derived from an EMBL/GenBank/DDBJ whole genome shotgun (WGS) entry which is preliminary data.</text>
</comment>
<gene>
    <name evidence="1" type="ORF">ACFOW7_00350</name>
</gene>
<sequence>MLDAPTPPLLEGLNGFLDALALLNDASGHRSNYRVEPLPPALDLRLALKQYFAARHPGTEAASLEVSWHIRHSALDRNWPNILRPILKHWFFEQHFSPLPIQHSNGQALVVTRFIERLLDCFGPCELHEIFVTPPIWYDSHWQDFAIVSADGQRWLLHLGFSA</sequence>
<keyword evidence="2" id="KW-1185">Reference proteome</keyword>
<evidence type="ECO:0000313" key="1">
    <source>
        <dbReference type="EMBL" id="MFC4157794.1"/>
    </source>
</evidence>
<protein>
    <submittedName>
        <fullName evidence="1">Uncharacterized protein</fullName>
    </submittedName>
</protein>
<reference evidence="2" key="1">
    <citation type="journal article" date="2019" name="Int. J. Syst. Evol. Microbiol.">
        <title>The Global Catalogue of Microorganisms (GCM) 10K type strain sequencing project: providing services to taxonomists for standard genome sequencing and annotation.</title>
        <authorList>
            <consortium name="The Broad Institute Genomics Platform"/>
            <consortium name="The Broad Institute Genome Sequencing Center for Infectious Disease"/>
            <person name="Wu L."/>
            <person name="Ma J."/>
        </authorList>
    </citation>
    <scope>NUCLEOTIDE SEQUENCE [LARGE SCALE GENOMIC DNA]</scope>
    <source>
        <strain evidence="2">LMG 29894</strain>
    </source>
</reference>
<accession>A0ABV8MI14</accession>
<dbReference type="Proteomes" id="UP001595791">
    <property type="component" value="Unassembled WGS sequence"/>
</dbReference>